<feature type="region of interest" description="Disordered" evidence="1">
    <location>
        <begin position="313"/>
        <end position="334"/>
    </location>
</feature>
<reference evidence="3 4" key="1">
    <citation type="submission" date="2021-06" db="EMBL/GenBank/DDBJ databases">
        <title>Actinoplanes lichenicola sp. nov., and Actinoplanes ovalisporus sp. nov., isolated from lichen in Thailand.</title>
        <authorList>
            <person name="Saeng-In P."/>
            <person name="Kanchanasin P."/>
            <person name="Yuki M."/>
            <person name="Kudo T."/>
            <person name="Ohkuma M."/>
            <person name="Phongsopitanun W."/>
            <person name="Tanasupawat S."/>
        </authorList>
    </citation>
    <scope>NUCLEOTIDE SEQUENCE [LARGE SCALE GENOMIC DNA]</scope>
    <source>
        <strain evidence="3 4">NBRC 110975</strain>
    </source>
</reference>
<keyword evidence="4" id="KW-1185">Reference proteome</keyword>
<protein>
    <submittedName>
        <fullName evidence="3">TAXI family TRAP transporter solute-binding subunit</fullName>
    </submittedName>
</protein>
<feature type="chain" id="PRO_5045521597" evidence="2">
    <location>
        <begin position="20"/>
        <end position="334"/>
    </location>
</feature>
<dbReference type="Proteomes" id="UP001519654">
    <property type="component" value="Unassembled WGS sequence"/>
</dbReference>
<sequence length="334" mass="34389">MKRMAVAAVTLALTGAALTACGGRQDAAQTDTGGDVTCEVPNETRIGIATGNATGVYFALGNAYAEQIGATGGKVKATASETGASVQNIQQLVAGTYNVAFSLADTAADAINGTGSFDSKQPIAALARIHTNYTQVIVRKAAGIKDVAGMKGKRVSTGSPKSGTEVIANRLLTAAGLDPAQDISAQKLDLTKTVDGMKEGSIDALFWSGGLPTPGVTDLLTTAGGQVQFLDITPLLPDMQKINEVYEAGTIPAATYKLAADTPTIVVPNVLLVKDDLDANVACVLTKALFDRKPQLEQANAAAKEITLDQARKTDPVPLHRGSVKALDDLGAPK</sequence>
<name>A0ABS5YG97_9ACTN</name>
<dbReference type="EMBL" id="JAHKKG010000001">
    <property type="protein sequence ID" value="MBU2662472.1"/>
    <property type="molecule type" value="Genomic_DNA"/>
</dbReference>
<dbReference type="InterPro" id="IPR011852">
    <property type="entry name" value="TRAP_TAXI"/>
</dbReference>
<accession>A0ABS5YG97</accession>
<evidence type="ECO:0000313" key="3">
    <source>
        <dbReference type="EMBL" id="MBU2662472.1"/>
    </source>
</evidence>
<evidence type="ECO:0000256" key="2">
    <source>
        <dbReference type="SAM" id="SignalP"/>
    </source>
</evidence>
<dbReference type="RefSeq" id="WP_215784418.1">
    <property type="nucleotide sequence ID" value="NZ_JAHKKG010000001.1"/>
</dbReference>
<evidence type="ECO:0000313" key="4">
    <source>
        <dbReference type="Proteomes" id="UP001519654"/>
    </source>
</evidence>
<dbReference type="Gene3D" id="3.40.190.10">
    <property type="entry name" value="Periplasmic binding protein-like II"/>
    <property type="match status" value="2"/>
</dbReference>
<dbReference type="NCBIfam" id="TIGR02122">
    <property type="entry name" value="TRAP_TAXI"/>
    <property type="match status" value="1"/>
</dbReference>
<comment type="caution">
    <text evidence="3">The sequence shown here is derived from an EMBL/GenBank/DDBJ whole genome shotgun (WGS) entry which is preliminary data.</text>
</comment>
<keyword evidence="2" id="KW-0732">Signal</keyword>
<dbReference type="SUPFAM" id="SSF53850">
    <property type="entry name" value="Periplasmic binding protein-like II"/>
    <property type="match status" value="1"/>
</dbReference>
<organism evidence="3 4">
    <name type="scientific">Paractinoplanes bogorensis</name>
    <dbReference type="NCBI Taxonomy" id="1610840"/>
    <lineage>
        <taxon>Bacteria</taxon>
        <taxon>Bacillati</taxon>
        <taxon>Actinomycetota</taxon>
        <taxon>Actinomycetes</taxon>
        <taxon>Micromonosporales</taxon>
        <taxon>Micromonosporaceae</taxon>
        <taxon>Paractinoplanes</taxon>
    </lineage>
</organism>
<dbReference type="PROSITE" id="PS51257">
    <property type="entry name" value="PROKAR_LIPOPROTEIN"/>
    <property type="match status" value="1"/>
</dbReference>
<dbReference type="PANTHER" id="PTHR42941">
    <property type="entry name" value="SLL1037 PROTEIN"/>
    <property type="match status" value="1"/>
</dbReference>
<gene>
    <name evidence="3" type="ORF">KOI35_03010</name>
</gene>
<proteinExistence type="predicted"/>
<dbReference type="CDD" id="cd13569">
    <property type="entry name" value="PBP2_TAXI_TRAP_like_1"/>
    <property type="match status" value="1"/>
</dbReference>
<evidence type="ECO:0000256" key="1">
    <source>
        <dbReference type="SAM" id="MobiDB-lite"/>
    </source>
</evidence>
<dbReference type="Pfam" id="PF16868">
    <property type="entry name" value="NMT1_3"/>
    <property type="match status" value="1"/>
</dbReference>
<feature type="signal peptide" evidence="2">
    <location>
        <begin position="1"/>
        <end position="19"/>
    </location>
</feature>
<dbReference type="PANTHER" id="PTHR42941:SF1">
    <property type="entry name" value="SLL1037 PROTEIN"/>
    <property type="match status" value="1"/>
</dbReference>